<proteinExistence type="predicted"/>
<dbReference type="EMBL" id="LAZR01053263">
    <property type="protein sequence ID" value="KKK81128.1"/>
    <property type="molecule type" value="Genomic_DNA"/>
</dbReference>
<reference evidence="1" key="1">
    <citation type="journal article" date="2015" name="Nature">
        <title>Complex archaea that bridge the gap between prokaryotes and eukaryotes.</title>
        <authorList>
            <person name="Spang A."/>
            <person name="Saw J.H."/>
            <person name="Jorgensen S.L."/>
            <person name="Zaremba-Niedzwiedzka K."/>
            <person name="Martijn J."/>
            <person name="Lind A.E."/>
            <person name="van Eijk R."/>
            <person name="Schleper C."/>
            <person name="Guy L."/>
            <person name="Ettema T.J."/>
        </authorList>
    </citation>
    <scope>NUCLEOTIDE SEQUENCE</scope>
</reference>
<evidence type="ECO:0000313" key="1">
    <source>
        <dbReference type="EMBL" id="KKK81128.1"/>
    </source>
</evidence>
<dbReference type="AlphaFoldDB" id="A0A0F8YIA3"/>
<gene>
    <name evidence="1" type="ORF">LCGC14_2816590</name>
</gene>
<name>A0A0F8YIA3_9ZZZZ</name>
<organism evidence="1">
    <name type="scientific">marine sediment metagenome</name>
    <dbReference type="NCBI Taxonomy" id="412755"/>
    <lineage>
        <taxon>unclassified sequences</taxon>
        <taxon>metagenomes</taxon>
        <taxon>ecological metagenomes</taxon>
    </lineage>
</organism>
<accession>A0A0F8YIA3</accession>
<sequence length="70" mass="7701">MKVFPHMNTSGPEVCPVCKTKDDKPVVLIGIDGTENGGNIQAKQIHLDCINLRCYEVDNKLIIYMLVGAV</sequence>
<comment type="caution">
    <text evidence="1">The sequence shown here is derived from an EMBL/GenBank/DDBJ whole genome shotgun (WGS) entry which is preliminary data.</text>
</comment>
<protein>
    <submittedName>
        <fullName evidence="1">Uncharacterized protein</fullName>
    </submittedName>
</protein>